<sequence>MSSTFFWPGMEKAVHDFVKACVPCKRAKLHGGKQLYGRIPPTPSTNNDRPFDIVHVDLVGPLPGDHYCLTAIEQQFRWLEVIIQQGKTSKVTAISFE</sequence>
<name>G4YJ47_PHYSP</name>
<evidence type="ECO:0000313" key="3">
    <source>
        <dbReference type="Proteomes" id="UP000002640"/>
    </source>
</evidence>
<evidence type="ECO:0000313" key="2">
    <source>
        <dbReference type="EMBL" id="EGZ29187.1"/>
    </source>
</evidence>
<feature type="non-terminal residue" evidence="2">
    <location>
        <position position="97"/>
    </location>
</feature>
<dbReference type="InParanoid" id="G4YJ47"/>
<dbReference type="RefSeq" id="XP_009516462.1">
    <property type="nucleotide sequence ID" value="XM_009518167.1"/>
</dbReference>
<dbReference type="AlphaFoldDB" id="G4YJ47"/>
<dbReference type="InterPro" id="IPR052160">
    <property type="entry name" value="Gypsy_RT_Integrase-like"/>
</dbReference>
<evidence type="ECO:0000259" key="1">
    <source>
        <dbReference type="Pfam" id="PF17921"/>
    </source>
</evidence>
<dbReference type="PANTHER" id="PTHR47266">
    <property type="entry name" value="ENDONUCLEASE-RELATED"/>
    <property type="match status" value="1"/>
</dbReference>
<dbReference type="KEGG" id="psoj:PHYSODRAFT_476261"/>
<dbReference type="SMR" id="G4YJ47"/>
<dbReference type="InterPro" id="IPR041588">
    <property type="entry name" value="Integrase_H2C2"/>
</dbReference>
<dbReference type="STRING" id="1094619.G4YJ47"/>
<dbReference type="Proteomes" id="UP000002640">
    <property type="component" value="Unassembled WGS sequence"/>
</dbReference>
<proteinExistence type="predicted"/>
<protein>
    <recommendedName>
        <fullName evidence="1">Integrase zinc-binding domain-containing protein</fullName>
    </recommendedName>
</protein>
<feature type="domain" description="Integrase zinc-binding" evidence="1">
    <location>
        <begin position="2"/>
        <end position="28"/>
    </location>
</feature>
<gene>
    <name evidence="2" type="ORF">PHYSODRAFT_476261</name>
</gene>
<dbReference type="Gene3D" id="1.10.340.70">
    <property type="match status" value="1"/>
</dbReference>
<organism evidence="2 3">
    <name type="scientific">Phytophthora sojae (strain P6497)</name>
    <name type="common">Soybean stem and root rot agent</name>
    <name type="synonym">Phytophthora megasperma f. sp. glycines</name>
    <dbReference type="NCBI Taxonomy" id="1094619"/>
    <lineage>
        <taxon>Eukaryota</taxon>
        <taxon>Sar</taxon>
        <taxon>Stramenopiles</taxon>
        <taxon>Oomycota</taxon>
        <taxon>Peronosporomycetes</taxon>
        <taxon>Peronosporales</taxon>
        <taxon>Peronosporaceae</taxon>
        <taxon>Phytophthora</taxon>
    </lineage>
</organism>
<dbReference type="GeneID" id="20654718"/>
<accession>G4YJ47</accession>
<keyword evidence="3" id="KW-1185">Reference proteome</keyword>
<dbReference type="EMBL" id="JH159151">
    <property type="protein sequence ID" value="EGZ29187.1"/>
    <property type="molecule type" value="Genomic_DNA"/>
</dbReference>
<dbReference type="Pfam" id="PF17921">
    <property type="entry name" value="Integrase_H2C2"/>
    <property type="match status" value="1"/>
</dbReference>
<reference evidence="2 3" key="1">
    <citation type="journal article" date="2006" name="Science">
        <title>Phytophthora genome sequences uncover evolutionary origins and mechanisms of pathogenesis.</title>
        <authorList>
            <person name="Tyler B.M."/>
            <person name="Tripathy S."/>
            <person name="Zhang X."/>
            <person name="Dehal P."/>
            <person name="Jiang R.H."/>
            <person name="Aerts A."/>
            <person name="Arredondo F.D."/>
            <person name="Baxter L."/>
            <person name="Bensasson D."/>
            <person name="Beynon J.L."/>
            <person name="Chapman J."/>
            <person name="Damasceno C.M."/>
            <person name="Dorrance A.E."/>
            <person name="Dou D."/>
            <person name="Dickerman A.W."/>
            <person name="Dubchak I.L."/>
            <person name="Garbelotto M."/>
            <person name="Gijzen M."/>
            <person name="Gordon S.G."/>
            <person name="Govers F."/>
            <person name="Grunwald N.J."/>
            <person name="Huang W."/>
            <person name="Ivors K.L."/>
            <person name="Jones R.W."/>
            <person name="Kamoun S."/>
            <person name="Krampis K."/>
            <person name="Lamour K.H."/>
            <person name="Lee M.K."/>
            <person name="McDonald W.H."/>
            <person name="Medina M."/>
            <person name="Meijer H.J."/>
            <person name="Nordberg E.K."/>
            <person name="Maclean D.J."/>
            <person name="Ospina-Giraldo M.D."/>
            <person name="Morris P.F."/>
            <person name="Phuntumart V."/>
            <person name="Putnam N.H."/>
            <person name="Rash S."/>
            <person name="Rose J.K."/>
            <person name="Sakihama Y."/>
            <person name="Salamov A.A."/>
            <person name="Savidor A."/>
            <person name="Scheuring C.F."/>
            <person name="Smith B.M."/>
            <person name="Sobral B.W."/>
            <person name="Terry A."/>
            <person name="Torto-Alalibo T.A."/>
            <person name="Win J."/>
            <person name="Xu Z."/>
            <person name="Zhang H."/>
            <person name="Grigoriev I.V."/>
            <person name="Rokhsar D.S."/>
            <person name="Boore J.L."/>
        </authorList>
    </citation>
    <scope>NUCLEOTIDE SEQUENCE [LARGE SCALE GENOMIC DNA]</scope>
    <source>
        <strain evidence="2 3">P6497</strain>
    </source>
</reference>